<keyword evidence="1" id="KW-1133">Transmembrane helix</keyword>
<evidence type="ECO:0000256" key="1">
    <source>
        <dbReference type="SAM" id="Phobius"/>
    </source>
</evidence>
<dbReference type="Gene3D" id="3.40.630.30">
    <property type="match status" value="1"/>
</dbReference>
<dbReference type="InterPro" id="IPR000182">
    <property type="entry name" value="GNAT_dom"/>
</dbReference>
<protein>
    <recommendedName>
        <fullName evidence="2">N-acetyltransferase domain-containing protein</fullName>
    </recommendedName>
</protein>
<keyword evidence="1" id="KW-0472">Membrane</keyword>
<dbReference type="Pfam" id="PF00583">
    <property type="entry name" value="Acetyltransf_1"/>
    <property type="match status" value="1"/>
</dbReference>
<feature type="transmembrane region" description="Helical" evidence="1">
    <location>
        <begin position="67"/>
        <end position="88"/>
    </location>
</feature>
<proteinExistence type="predicted"/>
<evidence type="ECO:0000259" key="2">
    <source>
        <dbReference type="Pfam" id="PF00583"/>
    </source>
</evidence>
<dbReference type="AlphaFoldDB" id="D6PB85"/>
<feature type="domain" description="N-acetyltransferase" evidence="2">
    <location>
        <begin position="6"/>
        <end position="40"/>
    </location>
</feature>
<evidence type="ECO:0000313" key="3">
    <source>
        <dbReference type="EMBL" id="ADD92986.1"/>
    </source>
</evidence>
<sequence length="109" mass="12676">MRKVGSHIEISTVLVDKDFRSQGVGRELIEKAVKQIGNQKILCCTKNPAMAKVLQNLSFKSIGWPGFWTATILTFNTFARLFSMLIRLEFKRIWRQGKGIHKYERYELN</sequence>
<dbReference type="CDD" id="cd04301">
    <property type="entry name" value="NAT_SF"/>
    <property type="match status" value="1"/>
</dbReference>
<keyword evidence="1" id="KW-0812">Transmembrane</keyword>
<dbReference type="EMBL" id="GU942960">
    <property type="protein sequence ID" value="ADD92986.1"/>
    <property type="molecule type" value="Genomic_DNA"/>
</dbReference>
<dbReference type="GO" id="GO:0016747">
    <property type="term" value="F:acyltransferase activity, transferring groups other than amino-acyl groups"/>
    <property type="evidence" value="ECO:0007669"/>
    <property type="project" value="InterPro"/>
</dbReference>
<dbReference type="InterPro" id="IPR016181">
    <property type="entry name" value="Acyl_CoA_acyltransferase"/>
</dbReference>
<reference evidence="3" key="1">
    <citation type="journal article" date="2010" name="ISME J.">
        <title>Metagenome of the Mediterranean deep chlorophyll maximum studied by direct and fosmid library 454 pyrosequencing.</title>
        <authorList>
            <person name="Ghai R."/>
            <person name="Martin-Cuadrado A.B."/>
            <person name="Molto A.G."/>
            <person name="Heredia I.G."/>
            <person name="Cabrera R."/>
            <person name="Martin J."/>
            <person name="Verdu M."/>
            <person name="Deschamps P."/>
            <person name="Moreira D."/>
            <person name="Lopez-Garcia P."/>
            <person name="Mira A."/>
            <person name="Rodriguez-Valera F."/>
        </authorList>
    </citation>
    <scope>NUCLEOTIDE SEQUENCE</scope>
</reference>
<dbReference type="SUPFAM" id="SSF55729">
    <property type="entry name" value="Acyl-CoA N-acyltransferases (Nat)"/>
    <property type="match status" value="1"/>
</dbReference>
<name>D6PB85_9ARCH</name>
<organism evidence="3">
    <name type="scientific">uncultured archaeon MedDCM-OCT-S04-C163</name>
    <dbReference type="NCBI Taxonomy" id="743086"/>
    <lineage>
        <taxon>Archaea</taxon>
        <taxon>environmental samples</taxon>
    </lineage>
</organism>
<accession>D6PB85</accession>